<dbReference type="PANTHER" id="PTHR12428">
    <property type="entry name" value="OXA1"/>
    <property type="match status" value="1"/>
</dbReference>
<feature type="compositionally biased region" description="Acidic residues" evidence="10">
    <location>
        <begin position="458"/>
        <end position="482"/>
    </location>
</feature>
<evidence type="ECO:0000313" key="14">
    <source>
        <dbReference type="Proteomes" id="UP000661435"/>
    </source>
</evidence>
<keyword evidence="5" id="KW-0653">Protein transport</keyword>
<evidence type="ECO:0000256" key="8">
    <source>
        <dbReference type="ARBA" id="ARBA00023186"/>
    </source>
</evidence>
<keyword evidence="3" id="KW-1003">Cell membrane</keyword>
<evidence type="ECO:0000256" key="4">
    <source>
        <dbReference type="ARBA" id="ARBA00022692"/>
    </source>
</evidence>
<organism evidence="13 14">
    <name type="scientific">Lawsonibacter hominis</name>
    <dbReference type="NCBI Taxonomy" id="2763053"/>
    <lineage>
        <taxon>Bacteria</taxon>
        <taxon>Bacillati</taxon>
        <taxon>Bacillota</taxon>
        <taxon>Clostridia</taxon>
        <taxon>Eubacteriales</taxon>
        <taxon>Oscillospiraceae</taxon>
        <taxon>Lawsonibacter</taxon>
    </lineage>
</organism>
<feature type="region of interest" description="Disordered" evidence="10">
    <location>
        <begin position="438"/>
        <end position="482"/>
    </location>
</feature>
<dbReference type="CDD" id="cd20070">
    <property type="entry name" value="5TM_YidC_Alb3"/>
    <property type="match status" value="1"/>
</dbReference>
<evidence type="ECO:0000256" key="11">
    <source>
        <dbReference type="SAM" id="Phobius"/>
    </source>
</evidence>
<dbReference type="EMBL" id="JACOPP010000007">
    <property type="protein sequence ID" value="MBC5733522.1"/>
    <property type="molecule type" value="Genomic_DNA"/>
</dbReference>
<feature type="transmembrane region" description="Helical" evidence="11">
    <location>
        <begin position="256"/>
        <end position="281"/>
    </location>
</feature>
<keyword evidence="8" id="KW-0143">Chaperone</keyword>
<feature type="compositionally biased region" description="Basic and acidic residues" evidence="10">
    <location>
        <begin position="310"/>
        <end position="340"/>
    </location>
</feature>
<dbReference type="AlphaFoldDB" id="A0A8J6J0F1"/>
<keyword evidence="6 11" id="KW-1133">Transmembrane helix</keyword>
<comment type="subcellular location">
    <subcellularLocation>
        <location evidence="1">Cell membrane</location>
        <topology evidence="1">Multi-pass membrane protein</topology>
    </subcellularLocation>
    <subcellularLocation>
        <location evidence="9">Membrane</location>
        <topology evidence="9">Multi-pass membrane protein</topology>
    </subcellularLocation>
</comment>
<evidence type="ECO:0000256" key="6">
    <source>
        <dbReference type="ARBA" id="ARBA00022989"/>
    </source>
</evidence>
<evidence type="ECO:0000256" key="1">
    <source>
        <dbReference type="ARBA" id="ARBA00004651"/>
    </source>
</evidence>
<evidence type="ECO:0000256" key="7">
    <source>
        <dbReference type="ARBA" id="ARBA00023136"/>
    </source>
</evidence>
<dbReference type="RefSeq" id="WP_186907415.1">
    <property type="nucleotide sequence ID" value="NZ_JACOPP010000007.1"/>
</dbReference>
<dbReference type="Pfam" id="PF02096">
    <property type="entry name" value="60KD_IMP"/>
    <property type="match status" value="1"/>
</dbReference>
<evidence type="ECO:0000256" key="2">
    <source>
        <dbReference type="ARBA" id="ARBA00022448"/>
    </source>
</evidence>
<dbReference type="InterPro" id="IPR028055">
    <property type="entry name" value="YidC/Oxa/ALB_C"/>
</dbReference>
<dbReference type="Proteomes" id="UP000661435">
    <property type="component" value="Unassembled WGS sequence"/>
</dbReference>
<dbReference type="InterPro" id="IPR047196">
    <property type="entry name" value="YidC_ALB_C"/>
</dbReference>
<evidence type="ECO:0000256" key="9">
    <source>
        <dbReference type="RuleBase" id="RU003945"/>
    </source>
</evidence>
<keyword evidence="4 9" id="KW-0812">Transmembrane</keyword>
<protein>
    <submittedName>
        <fullName evidence="13">YidC/Oxa1 family membrane protein insertase</fullName>
    </submittedName>
</protein>
<sequence>MDFAQIILSPFVWLLTVFYNLFGSYGLALIFFAIVVKLILFPFSLKGKRSMIQMNMLSDKMQKLQKQYGKDKERYNLEVQKLYEKEKVNPMSGCLWSFVPLLILLPLYAIIRQPLKYMMGVNSQDLLNAVANAVQWNSAALDMGWIKEAADSFANTGYNQLYLASLITPENLASVQAAVGEAGSKIFSINFDFLGLIDLSQTPQLKFWTISGGFGLFLLPVISAASGFVFSLISMKTNSVNQKSAQAANNATAKSMLIVSPLMSLWIGFAMPAALCVYWIANNLLSMLQEFLCGKLLKKDYEKAAAQQAERERQEKEEEKERRRLAAEERARRLEEEKQNKGRKKKAEKKPAEEEEKIPGAVKEASRVGMRQYARGRAYDPYRYSAEGPTAYPGAAPVFQKKEDTRALEKESDELEQVALEQAADEAIVEAIREEQAGAAPAGLSETPVLETPTYEAPDYDAAEAEAPYAEESEESEDKDKE</sequence>
<dbReference type="GO" id="GO:0005886">
    <property type="term" value="C:plasma membrane"/>
    <property type="evidence" value="ECO:0007669"/>
    <property type="project" value="UniProtKB-SubCell"/>
</dbReference>
<comment type="caution">
    <text evidence="13">The sequence shown here is derived from an EMBL/GenBank/DDBJ whole genome shotgun (WGS) entry which is preliminary data.</text>
</comment>
<dbReference type="PANTHER" id="PTHR12428:SF65">
    <property type="entry name" value="CYTOCHROME C OXIDASE ASSEMBLY PROTEIN COX18, MITOCHONDRIAL"/>
    <property type="match status" value="1"/>
</dbReference>
<evidence type="ECO:0000259" key="12">
    <source>
        <dbReference type="Pfam" id="PF02096"/>
    </source>
</evidence>
<dbReference type="InterPro" id="IPR001708">
    <property type="entry name" value="YidC/ALB3/OXA1/COX18"/>
</dbReference>
<feature type="region of interest" description="Disordered" evidence="10">
    <location>
        <begin position="310"/>
        <end position="360"/>
    </location>
</feature>
<evidence type="ECO:0000256" key="5">
    <source>
        <dbReference type="ARBA" id="ARBA00022927"/>
    </source>
</evidence>
<feature type="domain" description="Membrane insertase YidC/Oxa/ALB C-terminal" evidence="12">
    <location>
        <begin position="25"/>
        <end position="293"/>
    </location>
</feature>
<feature type="transmembrane region" description="Helical" evidence="11">
    <location>
        <begin position="93"/>
        <end position="111"/>
    </location>
</feature>
<feature type="transmembrane region" description="Helical" evidence="11">
    <location>
        <begin position="214"/>
        <end position="235"/>
    </location>
</feature>
<dbReference type="GO" id="GO:0032977">
    <property type="term" value="F:membrane insertase activity"/>
    <property type="evidence" value="ECO:0007669"/>
    <property type="project" value="InterPro"/>
</dbReference>
<reference evidence="13" key="1">
    <citation type="submission" date="2020-08" db="EMBL/GenBank/DDBJ databases">
        <title>Genome public.</title>
        <authorList>
            <person name="Liu C."/>
            <person name="Sun Q."/>
        </authorList>
    </citation>
    <scope>NUCLEOTIDE SEQUENCE</scope>
    <source>
        <strain evidence="13">NSJ-51</strain>
    </source>
</reference>
<proteinExistence type="inferred from homology"/>
<dbReference type="GO" id="GO:0051205">
    <property type="term" value="P:protein insertion into membrane"/>
    <property type="evidence" value="ECO:0007669"/>
    <property type="project" value="TreeGrafter"/>
</dbReference>
<comment type="similarity">
    <text evidence="9">Belongs to the OXA1/ALB3/YidC family.</text>
</comment>
<evidence type="ECO:0000256" key="3">
    <source>
        <dbReference type="ARBA" id="ARBA00022475"/>
    </source>
</evidence>
<accession>A0A8J6J0F1</accession>
<evidence type="ECO:0000256" key="10">
    <source>
        <dbReference type="SAM" id="MobiDB-lite"/>
    </source>
</evidence>
<evidence type="ECO:0000313" key="13">
    <source>
        <dbReference type="EMBL" id="MBC5733522.1"/>
    </source>
</evidence>
<gene>
    <name evidence="13" type="ORF">H8S57_07250</name>
</gene>
<dbReference type="GO" id="GO:0015031">
    <property type="term" value="P:protein transport"/>
    <property type="evidence" value="ECO:0007669"/>
    <property type="project" value="UniProtKB-KW"/>
</dbReference>
<keyword evidence="14" id="KW-1185">Reference proteome</keyword>
<dbReference type="NCBIfam" id="TIGR03592">
    <property type="entry name" value="yidC_oxa1_cterm"/>
    <property type="match status" value="1"/>
</dbReference>
<feature type="transmembrane region" description="Helical" evidence="11">
    <location>
        <begin position="22"/>
        <end position="45"/>
    </location>
</feature>
<keyword evidence="2" id="KW-0813">Transport</keyword>
<keyword evidence="7 11" id="KW-0472">Membrane</keyword>
<name>A0A8J6J0F1_9FIRM</name>